<reference evidence="2" key="1">
    <citation type="journal article" date="2014" name="Int. J. Syst. Evol. Microbiol.">
        <title>Complete genome of a new Firmicutes species belonging to the dominant human colonic microbiota ('Ruminococcus bicirculans') reveals two chromosomes and a selective capacity to utilize plant glucans.</title>
        <authorList>
            <consortium name="NISC Comparative Sequencing Program"/>
            <person name="Wegmann U."/>
            <person name="Louis P."/>
            <person name="Goesmann A."/>
            <person name="Henrissat B."/>
            <person name="Duncan S.H."/>
            <person name="Flint H.J."/>
        </authorList>
    </citation>
    <scope>NUCLEOTIDE SEQUENCE</scope>
    <source>
        <strain evidence="2">CGMCC 1.12707</strain>
    </source>
</reference>
<dbReference type="EMBL" id="BMFL01000004">
    <property type="protein sequence ID" value="GGE92406.1"/>
    <property type="molecule type" value="Genomic_DNA"/>
</dbReference>
<reference evidence="2" key="5">
    <citation type="submission" date="2024-05" db="EMBL/GenBank/DDBJ databases">
        <authorList>
            <person name="Sun Q."/>
            <person name="Zhou Y."/>
        </authorList>
    </citation>
    <scope>NUCLEOTIDE SEQUENCE</scope>
    <source>
        <strain evidence="2">CGMCC 1.12707</strain>
    </source>
</reference>
<dbReference type="Proteomes" id="UP000650994">
    <property type="component" value="Unassembled WGS sequence"/>
</dbReference>
<feature type="chain" id="PRO_5012861830" description="Outer membrane protein beta-barrel domain-containing protein" evidence="1">
    <location>
        <begin position="21"/>
        <end position="347"/>
    </location>
</feature>
<gene>
    <name evidence="2" type="ORF">GCM10010984_07560</name>
    <name evidence="3" type="ORF">SAMN05443634_10870</name>
</gene>
<organism evidence="3 4">
    <name type="scientific">Chishuiella changwenlii</name>
    <dbReference type="NCBI Taxonomy" id="1434701"/>
    <lineage>
        <taxon>Bacteria</taxon>
        <taxon>Pseudomonadati</taxon>
        <taxon>Bacteroidota</taxon>
        <taxon>Flavobacteriia</taxon>
        <taxon>Flavobacteriales</taxon>
        <taxon>Weeksellaceae</taxon>
        <taxon>Chishuiella</taxon>
    </lineage>
</organism>
<dbReference type="EMBL" id="FRBH01000008">
    <property type="protein sequence ID" value="SHL34540.1"/>
    <property type="molecule type" value="Genomic_DNA"/>
</dbReference>
<evidence type="ECO:0000313" key="5">
    <source>
        <dbReference type="Proteomes" id="UP000650994"/>
    </source>
</evidence>
<evidence type="ECO:0000313" key="4">
    <source>
        <dbReference type="Proteomes" id="UP000184120"/>
    </source>
</evidence>
<name>A0A1M6ZVS9_9FLAO</name>
<keyword evidence="1" id="KW-0732">Signal</keyword>
<keyword evidence="5" id="KW-1185">Reference proteome</keyword>
<dbReference type="RefSeq" id="WP_072932642.1">
    <property type="nucleotide sequence ID" value="NZ_BMFL01000004.1"/>
</dbReference>
<reference evidence="3" key="3">
    <citation type="submission" date="2016-11" db="EMBL/GenBank/DDBJ databases">
        <authorList>
            <person name="Jaros S."/>
            <person name="Januszkiewicz K."/>
            <person name="Wedrychowicz H."/>
        </authorList>
    </citation>
    <scope>NUCLEOTIDE SEQUENCE [LARGE SCALE GENOMIC DNA]</scope>
    <source>
        <strain evidence="3">DSM 27989</strain>
    </source>
</reference>
<evidence type="ECO:0000313" key="3">
    <source>
        <dbReference type="EMBL" id="SHL34540.1"/>
    </source>
</evidence>
<dbReference type="AlphaFoldDB" id="A0A1M6ZVS9"/>
<protein>
    <recommendedName>
        <fullName evidence="6">Outer membrane protein beta-barrel domain-containing protein</fullName>
    </recommendedName>
</protein>
<dbReference type="STRING" id="1434701.SAMN05443634_10870"/>
<dbReference type="Proteomes" id="UP000184120">
    <property type="component" value="Unassembled WGS sequence"/>
</dbReference>
<sequence>MIKKLIVAGLLCLSATSTYAQKFSFDLNEKNNDKISPIVRDRISEFTLVIRQIVQEEKSSMEKKITEVDKELVDGKINATEATAKKEAIANVYSNSINDRIEEVNFNLDDIIKQQVAFSIMNGEDPVNPKTKIEDVKKRYKITNQINGYASFGYMAFTGKSDDELNKHEKFSSNLTFGLMYERQLSITSPVNFLTGAMFSWRTYRLDDDMMFNRDGNGNVGLVQSEKSLDKSKLRSAYFMVPVGLKYNFSKVKKVTDEFTYRPQGKYFIAAYAYGGTLLSSNNIVKGSGVRSKERGNYNVNNFIYGAEVTVGLGFFDVFVRKDFNNYFKDNTFDNRKMIQFGINIGL</sequence>
<accession>A0A1M6ZVS9</accession>
<reference evidence="5" key="4">
    <citation type="journal article" date="2019" name="Int. J. Syst. Evol. Microbiol.">
        <title>The Global Catalogue of Microorganisms (GCM) 10K type strain sequencing project: providing services to taxonomists for standard genome sequencing and annotation.</title>
        <authorList>
            <consortium name="The Broad Institute Genomics Platform"/>
            <consortium name="The Broad Institute Genome Sequencing Center for Infectious Disease"/>
            <person name="Wu L."/>
            <person name="Ma J."/>
        </authorList>
    </citation>
    <scope>NUCLEOTIDE SEQUENCE [LARGE SCALE GENOMIC DNA]</scope>
    <source>
        <strain evidence="5">CGMCC 1.12707</strain>
    </source>
</reference>
<dbReference type="OrthoDB" id="1450771at2"/>
<proteinExistence type="predicted"/>
<evidence type="ECO:0000313" key="2">
    <source>
        <dbReference type="EMBL" id="GGE92406.1"/>
    </source>
</evidence>
<feature type="signal peptide" evidence="1">
    <location>
        <begin position="1"/>
        <end position="20"/>
    </location>
</feature>
<evidence type="ECO:0008006" key="6">
    <source>
        <dbReference type="Google" id="ProtNLM"/>
    </source>
</evidence>
<evidence type="ECO:0000256" key="1">
    <source>
        <dbReference type="SAM" id="SignalP"/>
    </source>
</evidence>
<reference evidence="4" key="2">
    <citation type="submission" date="2016-11" db="EMBL/GenBank/DDBJ databases">
        <authorList>
            <person name="Varghese N."/>
            <person name="Submissions S."/>
        </authorList>
    </citation>
    <scope>NUCLEOTIDE SEQUENCE [LARGE SCALE GENOMIC DNA]</scope>
    <source>
        <strain evidence="4">DSM 27989</strain>
    </source>
</reference>